<dbReference type="Proteomes" id="UP000436088">
    <property type="component" value="Unassembled WGS sequence"/>
</dbReference>
<accession>A0A6A3BPT2</accession>
<proteinExistence type="predicted"/>
<dbReference type="InterPro" id="IPR011990">
    <property type="entry name" value="TPR-like_helical_dom_sf"/>
</dbReference>
<evidence type="ECO:0000313" key="2">
    <source>
        <dbReference type="Proteomes" id="UP000436088"/>
    </source>
</evidence>
<reference evidence="1" key="1">
    <citation type="submission" date="2019-09" db="EMBL/GenBank/DDBJ databases">
        <title>Draft genome information of white flower Hibiscus syriacus.</title>
        <authorList>
            <person name="Kim Y.-M."/>
        </authorList>
    </citation>
    <scope>NUCLEOTIDE SEQUENCE [LARGE SCALE GENOMIC DNA]</scope>
    <source>
        <strain evidence="1">YM2019G1</strain>
    </source>
</reference>
<dbReference type="PANTHER" id="PTHR37910">
    <property type="entry name" value="EXPRESSED PROTEIN"/>
    <property type="match status" value="1"/>
</dbReference>
<dbReference type="EMBL" id="VEPZ02000815">
    <property type="protein sequence ID" value="KAE8718107.1"/>
    <property type="molecule type" value="Genomic_DNA"/>
</dbReference>
<gene>
    <name evidence="1" type="ORF">F3Y22_tig00110018pilonHSYRG00003</name>
</gene>
<sequence>MGACYKAQITHLLSSPNPHAKTLKPPLLNPATSTTTTTTRRFLLFSLSSSYSLACLGAGKLLQSGLMDALASSFDPVSQAEKDASAAVSRRVSEAVELLERGKELQAQGDFPKASSLLYFDFAFSDYARVGRALALYEVGDRDEAIAEMEDVSISLKGYPEVHAALAAALYTDKHAPLLAENQFAIATLLDPHFTDLSYVIETKHWPPSLNLVPILAADTQDR</sequence>
<name>A0A6A3BPT2_HIBSY</name>
<dbReference type="AlphaFoldDB" id="A0A6A3BPT2"/>
<dbReference type="SUPFAM" id="SSF48452">
    <property type="entry name" value="TPR-like"/>
    <property type="match status" value="1"/>
</dbReference>
<dbReference type="PANTHER" id="PTHR37910:SF2">
    <property type="entry name" value="EXPRESSED PROTEIN"/>
    <property type="match status" value="1"/>
</dbReference>
<comment type="caution">
    <text evidence="1">The sequence shown here is derived from an EMBL/GenBank/DDBJ whole genome shotgun (WGS) entry which is preliminary data.</text>
</comment>
<evidence type="ECO:0000313" key="1">
    <source>
        <dbReference type="EMBL" id="KAE8718107.1"/>
    </source>
</evidence>
<protein>
    <submittedName>
        <fullName evidence="1">Spotted leaf protein</fullName>
    </submittedName>
</protein>
<organism evidence="1 2">
    <name type="scientific">Hibiscus syriacus</name>
    <name type="common">Rose of Sharon</name>
    <dbReference type="NCBI Taxonomy" id="106335"/>
    <lineage>
        <taxon>Eukaryota</taxon>
        <taxon>Viridiplantae</taxon>
        <taxon>Streptophyta</taxon>
        <taxon>Embryophyta</taxon>
        <taxon>Tracheophyta</taxon>
        <taxon>Spermatophyta</taxon>
        <taxon>Magnoliopsida</taxon>
        <taxon>eudicotyledons</taxon>
        <taxon>Gunneridae</taxon>
        <taxon>Pentapetalae</taxon>
        <taxon>rosids</taxon>
        <taxon>malvids</taxon>
        <taxon>Malvales</taxon>
        <taxon>Malvaceae</taxon>
        <taxon>Malvoideae</taxon>
        <taxon>Hibiscus</taxon>
    </lineage>
</organism>
<keyword evidence="2" id="KW-1185">Reference proteome</keyword>